<gene>
    <name evidence="2" type="ORF">Q8A49_02050</name>
</gene>
<feature type="transmembrane region" description="Helical" evidence="1">
    <location>
        <begin position="380"/>
        <end position="400"/>
    </location>
</feature>
<sequence>MALLLIRLKFTLLGHSPTGMRLLGTALAVLGLGITWYFALAAGSDTVRADLLSLVFAVWAAAWMLGPTVANGTGVLRSQYFALLPLDRRRLGAVLLLTMFFDIGPALTLAALAALAWHALAVDPATLLVAVPGVLLLWVFVVSLSRLVFRALGAAMHSRLGMEIASVQWGLILAGIFFGWMAVQPAFTATLALSENGLGEGAVGAVLSALPTSWPVLAVQAAAAGSWGAASAWIGALALLTGALVAVTAVLLAPRVGARGVRRRGRPLGARRPTAGGPRFTLLPDTPLGAVVGKELRQWWRDPWRGLELRASLWAALFIGLLTWSSGTFSFFAPFAGVIAAFIMALATSNMYGHDGTALWLSVVGQGRDTVRADVRGRQVAILLLIVPGATLLSAVFVVATGSPWAWPYVVTGMAVFFGVGSGLALLLSVVALSPGVDPQLRVDANDSGDNQVQVWIALVALPLLSAPAVLAAVFLGLAGLPWAAAPVGVLNGALAAWWLGRVAYRRLEARLPETFARIRYGKEVALRTVPADGSLLDRLERTAIEGNAETRPTGS</sequence>
<accession>A0ABU7KJV5</accession>
<protein>
    <recommendedName>
        <fullName evidence="4">ABC-2 type transport system permease protein</fullName>
    </recommendedName>
</protein>
<comment type="caution">
    <text evidence="2">The sequence shown here is derived from an EMBL/GenBank/DDBJ whole genome shotgun (WGS) entry which is preliminary data.</text>
</comment>
<evidence type="ECO:0000256" key="1">
    <source>
        <dbReference type="SAM" id="Phobius"/>
    </source>
</evidence>
<feature type="transmembrane region" description="Helical" evidence="1">
    <location>
        <begin position="20"/>
        <end position="39"/>
    </location>
</feature>
<feature type="transmembrane region" description="Helical" evidence="1">
    <location>
        <begin position="307"/>
        <end position="325"/>
    </location>
</feature>
<dbReference type="EMBL" id="JAUUCC010000003">
    <property type="protein sequence ID" value="MEE2049274.1"/>
    <property type="molecule type" value="Genomic_DNA"/>
</dbReference>
<feature type="transmembrane region" description="Helical" evidence="1">
    <location>
        <begin position="51"/>
        <end position="70"/>
    </location>
</feature>
<feature type="transmembrane region" description="Helical" evidence="1">
    <location>
        <begin position="331"/>
        <end position="352"/>
    </location>
</feature>
<dbReference type="RefSeq" id="WP_330156566.1">
    <property type="nucleotide sequence ID" value="NZ_BAAAJA010000010.1"/>
</dbReference>
<feature type="transmembrane region" description="Helical" evidence="1">
    <location>
        <begin position="160"/>
        <end position="183"/>
    </location>
</feature>
<evidence type="ECO:0008006" key="4">
    <source>
        <dbReference type="Google" id="ProtNLM"/>
    </source>
</evidence>
<evidence type="ECO:0000313" key="2">
    <source>
        <dbReference type="EMBL" id="MEE2049274.1"/>
    </source>
</evidence>
<feature type="transmembrane region" description="Helical" evidence="1">
    <location>
        <begin position="483"/>
        <end position="501"/>
    </location>
</feature>
<name>A0ABU7KJV5_9ACTN</name>
<reference evidence="2 3" key="1">
    <citation type="submission" date="2023-07" db="EMBL/GenBank/DDBJ databases">
        <authorList>
            <person name="Girao M."/>
            <person name="Carvalho M.F."/>
        </authorList>
    </citation>
    <scope>NUCLEOTIDE SEQUENCE [LARGE SCALE GENOMIC DNA]</scope>
    <source>
        <strain evidence="2 3">66/93</strain>
    </source>
</reference>
<feature type="transmembrane region" description="Helical" evidence="1">
    <location>
        <begin position="406"/>
        <end position="434"/>
    </location>
</feature>
<keyword evidence="1" id="KW-1133">Transmembrane helix</keyword>
<keyword evidence="1" id="KW-0472">Membrane</keyword>
<feature type="transmembrane region" description="Helical" evidence="1">
    <location>
        <begin position="455"/>
        <end position="477"/>
    </location>
</feature>
<dbReference type="Proteomes" id="UP001348641">
    <property type="component" value="Unassembled WGS sequence"/>
</dbReference>
<evidence type="ECO:0000313" key="3">
    <source>
        <dbReference type="Proteomes" id="UP001348641"/>
    </source>
</evidence>
<proteinExistence type="predicted"/>
<feature type="transmembrane region" description="Helical" evidence="1">
    <location>
        <begin position="91"/>
        <end position="119"/>
    </location>
</feature>
<keyword evidence="1" id="KW-0812">Transmembrane</keyword>
<feature type="transmembrane region" description="Helical" evidence="1">
    <location>
        <begin position="232"/>
        <end position="254"/>
    </location>
</feature>
<organism evidence="2 3">
    <name type="scientific">Nocardiopsis tropica</name>
    <dbReference type="NCBI Taxonomy" id="109330"/>
    <lineage>
        <taxon>Bacteria</taxon>
        <taxon>Bacillati</taxon>
        <taxon>Actinomycetota</taxon>
        <taxon>Actinomycetes</taxon>
        <taxon>Streptosporangiales</taxon>
        <taxon>Nocardiopsidaceae</taxon>
        <taxon>Nocardiopsis</taxon>
    </lineage>
</organism>
<feature type="transmembrane region" description="Helical" evidence="1">
    <location>
        <begin position="125"/>
        <end position="148"/>
    </location>
</feature>